<proteinExistence type="predicted"/>
<dbReference type="PATRIC" id="fig|264251.5.peg.644"/>
<dbReference type="PANTHER" id="PTHR14136:SF17">
    <property type="entry name" value="BTB_POZ DOMAIN-CONTAINING PROTEIN KCTD9"/>
    <property type="match status" value="1"/>
</dbReference>
<dbReference type="Proteomes" id="UP000035265">
    <property type="component" value="Unassembled WGS sequence"/>
</dbReference>
<evidence type="ECO:0000313" key="2">
    <source>
        <dbReference type="EMBL" id="KLN36009.1"/>
    </source>
</evidence>
<dbReference type="Gene3D" id="2.160.20.80">
    <property type="entry name" value="E3 ubiquitin-protein ligase SopA"/>
    <property type="match status" value="1"/>
</dbReference>
<dbReference type="InterPro" id="IPR001646">
    <property type="entry name" value="5peptide_repeat"/>
</dbReference>
<dbReference type="InterPro" id="IPR051082">
    <property type="entry name" value="Pentapeptide-BTB/POZ_domain"/>
</dbReference>
<dbReference type="Pfam" id="PF00805">
    <property type="entry name" value="Pentapeptide"/>
    <property type="match status" value="2"/>
</dbReference>
<evidence type="ECO:0008006" key="4">
    <source>
        <dbReference type="Google" id="ProtNLM"/>
    </source>
</evidence>
<gene>
    <name evidence="2" type="ORF">FB00_03135</name>
</gene>
<dbReference type="EMBL" id="JNBQ01000002">
    <property type="protein sequence ID" value="KLN36009.1"/>
    <property type="molecule type" value="Genomic_DNA"/>
</dbReference>
<evidence type="ECO:0000313" key="3">
    <source>
        <dbReference type="Proteomes" id="UP000035265"/>
    </source>
</evidence>
<dbReference type="RefSeq" id="WP_047231398.1">
    <property type="nucleotide sequence ID" value="NZ_JNBQ01000002.1"/>
</dbReference>
<feature type="compositionally biased region" description="Basic residues" evidence="1">
    <location>
        <begin position="219"/>
        <end position="228"/>
    </location>
</feature>
<dbReference type="AlphaFoldDB" id="A0A0H2KW56"/>
<protein>
    <recommendedName>
        <fullName evidence="4">Pentapeptide repeat-containing protein</fullName>
    </recommendedName>
</protein>
<dbReference type="PANTHER" id="PTHR14136">
    <property type="entry name" value="BTB_POZ DOMAIN-CONTAINING PROTEIN KCTD9"/>
    <property type="match status" value="1"/>
</dbReference>
<name>A0A0H2KW56_9MICO</name>
<dbReference type="STRING" id="264251.FB00_03135"/>
<keyword evidence="3" id="KW-1185">Reference proteome</keyword>
<feature type="region of interest" description="Disordered" evidence="1">
    <location>
        <begin position="188"/>
        <end position="239"/>
    </location>
</feature>
<dbReference type="SUPFAM" id="SSF141571">
    <property type="entry name" value="Pentapeptide repeat-like"/>
    <property type="match status" value="1"/>
</dbReference>
<evidence type="ECO:0000256" key="1">
    <source>
        <dbReference type="SAM" id="MobiDB-lite"/>
    </source>
</evidence>
<comment type="caution">
    <text evidence="2">The sequence shown here is derived from an EMBL/GenBank/DDBJ whole genome shotgun (WGS) entry which is preliminary data.</text>
</comment>
<sequence length="324" mass="33866">MPPVPAADGRALLVEQLDLRSDCARCTGLCCVGLHLVRSADFAIDKPAGTPCPNLRESFGCGIHSRLRESGFPGCVAYDCLGAGQRVTAAVRSAHDGGTWRDDPAAARDAFAALPVVTQLHELLWYLAEVLSLPAAAPVHDYARRALAQTAPLADLAPAALLALDVGAVRRDVGPLIDRASALVRDSARRGVTRRVPRREAADAGSRSAGGRGPAAGHDRRKPGHAVGHRVPDGGVRRRLRPGADLVGADLRGLDLTGSDLRGALLLGADLRGARLDAVDLLGADLRGADARGADLSRALFLTPAQAGALRRDERTTLPAALRP</sequence>
<reference evidence="2 3" key="1">
    <citation type="submission" date="2014-05" db="EMBL/GenBank/DDBJ databases">
        <title>Cellulosimicrobium funkei U11 genome.</title>
        <authorList>
            <person name="Hu C."/>
            <person name="Gong Y."/>
            <person name="Wan W."/>
            <person name="Jiang M."/>
        </authorList>
    </citation>
    <scope>NUCLEOTIDE SEQUENCE [LARGE SCALE GENOMIC DNA]</scope>
    <source>
        <strain evidence="2 3">U11</strain>
    </source>
</reference>
<accession>A0A0H2KW56</accession>
<organism evidence="2 3">
    <name type="scientific">Cellulosimicrobium funkei</name>
    <dbReference type="NCBI Taxonomy" id="264251"/>
    <lineage>
        <taxon>Bacteria</taxon>
        <taxon>Bacillati</taxon>
        <taxon>Actinomycetota</taxon>
        <taxon>Actinomycetes</taxon>
        <taxon>Micrococcales</taxon>
        <taxon>Promicromonosporaceae</taxon>
        <taxon>Cellulosimicrobium</taxon>
    </lineage>
</organism>